<organism evidence="2 3">
    <name type="scientific">Leptolyngbya boryana NIES-2135</name>
    <dbReference type="NCBI Taxonomy" id="1973484"/>
    <lineage>
        <taxon>Bacteria</taxon>
        <taxon>Bacillati</taxon>
        <taxon>Cyanobacteriota</taxon>
        <taxon>Cyanophyceae</taxon>
        <taxon>Leptolyngbyales</taxon>
        <taxon>Leptolyngbyaceae</taxon>
        <taxon>Leptolyngbya group</taxon>
        <taxon>Leptolyngbya</taxon>
    </lineage>
</organism>
<evidence type="ECO:0000259" key="1">
    <source>
        <dbReference type="Pfam" id="PF09992"/>
    </source>
</evidence>
<gene>
    <name evidence="2" type="ORF">NIES2135_44150</name>
</gene>
<proteinExistence type="predicted"/>
<evidence type="ECO:0000313" key="2">
    <source>
        <dbReference type="EMBL" id="BAY57549.1"/>
    </source>
</evidence>
<dbReference type="PANTHER" id="PTHR40446:SF2">
    <property type="entry name" value="N-ACETYLGLUCOSAMINE-1-PHOSPHODIESTER ALPHA-N-ACETYLGLUCOSAMINIDASE"/>
    <property type="match status" value="1"/>
</dbReference>
<protein>
    <recommendedName>
        <fullName evidence="1">Phosphodiester glycosidase domain-containing protein</fullName>
    </recommendedName>
</protein>
<dbReference type="AlphaFoldDB" id="A0A1Z4JLB1"/>
<feature type="domain" description="Phosphodiester glycosidase" evidence="1">
    <location>
        <begin position="101"/>
        <end position="306"/>
    </location>
</feature>
<dbReference type="Proteomes" id="UP000217895">
    <property type="component" value="Chromosome"/>
</dbReference>
<evidence type="ECO:0000313" key="3">
    <source>
        <dbReference type="Proteomes" id="UP000217895"/>
    </source>
</evidence>
<dbReference type="EMBL" id="AP018203">
    <property type="protein sequence ID" value="BAY57549.1"/>
    <property type="molecule type" value="Genomic_DNA"/>
</dbReference>
<keyword evidence="3" id="KW-1185">Reference proteome</keyword>
<name>A0A1Z4JLB1_LEPBY</name>
<sequence>MKRLWLASLAIFGCGSLGLWFVHSLVSSQVSVSSQVAPTQQPTVFASPSARVTQGVPRYQVYSLPNSEIHTVTIAPQSQFKVSIALSPKLEPIEQFGKSMNAIAALNGGFFDPKNEKTTSYITKNGKVVSAPNTNDRLMKNPDLQPYLPQILERSEFRQYKCGEKIQYAIAARSAVAPSGCQLIDAIGAGPQLLPRLTAKQEGFVDEMVGRDSIGVTQRNARSAIGILKDGSVILVMAAQKPDAPQNSGMSVQAMTGFLQRLGVEQALNLDGGSSSSLIYKDQTFYGKVDKDGKAVSRAIKSAIVVHE</sequence>
<dbReference type="PANTHER" id="PTHR40446">
    <property type="entry name" value="N-ACETYLGLUCOSAMINE-1-PHOSPHODIESTER ALPHA-N-ACETYLGLUCOSAMINIDASE"/>
    <property type="match status" value="1"/>
</dbReference>
<accession>A0A1Z4JLB1</accession>
<dbReference type="Pfam" id="PF09992">
    <property type="entry name" value="NAGPA"/>
    <property type="match status" value="1"/>
</dbReference>
<dbReference type="InterPro" id="IPR018711">
    <property type="entry name" value="NAGPA"/>
</dbReference>
<reference evidence="2 3" key="1">
    <citation type="submission" date="2017-06" db="EMBL/GenBank/DDBJ databases">
        <title>Genome sequencing of cyanobaciteial culture collection at National Institute for Environmental Studies (NIES).</title>
        <authorList>
            <person name="Hirose Y."/>
            <person name="Shimura Y."/>
            <person name="Fujisawa T."/>
            <person name="Nakamura Y."/>
            <person name="Kawachi M."/>
        </authorList>
    </citation>
    <scope>NUCLEOTIDE SEQUENCE [LARGE SCALE GENOMIC DNA]</scope>
    <source>
        <strain evidence="2 3">NIES-2135</strain>
    </source>
</reference>